<feature type="compositionally biased region" description="Basic and acidic residues" evidence="13">
    <location>
        <begin position="525"/>
        <end position="535"/>
    </location>
</feature>
<evidence type="ECO:0000256" key="5">
    <source>
        <dbReference type="ARBA" id="ARBA00022729"/>
    </source>
</evidence>
<evidence type="ECO:0008006" key="17">
    <source>
        <dbReference type="Google" id="ProtNLM"/>
    </source>
</evidence>
<keyword evidence="4 12" id="KW-0336">GPI-anchor</keyword>
<dbReference type="GO" id="GO:1905475">
    <property type="term" value="P:regulation of protein localization to membrane"/>
    <property type="evidence" value="ECO:0007669"/>
    <property type="project" value="TreeGrafter"/>
</dbReference>
<evidence type="ECO:0000256" key="11">
    <source>
        <dbReference type="RuleBase" id="RU003518"/>
    </source>
</evidence>
<feature type="chain" id="PRO_5041851731" description="Glypican-6" evidence="14">
    <location>
        <begin position="27"/>
        <end position="603"/>
    </location>
</feature>
<dbReference type="EMBL" id="JAVRJZ010000008">
    <property type="protein sequence ID" value="KAK2719824.1"/>
    <property type="molecule type" value="Genomic_DNA"/>
</dbReference>
<feature type="region of interest" description="Disordered" evidence="13">
    <location>
        <begin position="352"/>
        <end position="396"/>
    </location>
</feature>
<dbReference type="EMBL" id="JAVRJZ010000008">
    <property type="protein sequence ID" value="KAK2719825.1"/>
    <property type="molecule type" value="Genomic_DNA"/>
</dbReference>
<dbReference type="PANTHER" id="PTHR10822:SF30">
    <property type="entry name" value="DALLY-LIKE, ISOFORM A"/>
    <property type="match status" value="1"/>
</dbReference>
<evidence type="ECO:0000256" key="2">
    <source>
        <dbReference type="ARBA" id="ARBA00010260"/>
    </source>
</evidence>
<protein>
    <recommendedName>
        <fullName evidence="17">Glypican-6</fullName>
    </recommendedName>
</protein>
<comment type="similarity">
    <text evidence="2 11">Belongs to the glypican family.</text>
</comment>
<evidence type="ECO:0000256" key="1">
    <source>
        <dbReference type="ARBA" id="ARBA00004609"/>
    </source>
</evidence>
<evidence type="ECO:0000256" key="14">
    <source>
        <dbReference type="SAM" id="SignalP"/>
    </source>
</evidence>
<dbReference type="GO" id="GO:0045202">
    <property type="term" value="C:synapse"/>
    <property type="evidence" value="ECO:0007669"/>
    <property type="project" value="TreeGrafter"/>
</dbReference>
<evidence type="ECO:0000256" key="4">
    <source>
        <dbReference type="ARBA" id="ARBA00022622"/>
    </source>
</evidence>
<keyword evidence="10 12" id="KW-0449">Lipoprotein</keyword>
<sequence length="603" mass="67584">MAKSLCMVQCFLYTLVFYLQLNKITGELACSSVRYAYSGKGIAEKDIPMEPVAGSNLRVCTQEMTCCTEAMEMQLSVRTRQDFDQLLKESAQPAAATFIQKAKQFDEYFKELLDRSKKDFHDMFKKTYGVLYEQNSIVFTDLFADLESYYSRGKPDLEVALDAFFTRLYQRMFRVLNGQYTIDETYLNCVSQHMNELKPFEEVPRTLTVQVKRSFVATRTFAIALSVGRDVISKVLSTSPGPECSKNMMKMSHCPACNGLPDLRPCDGYCVGVISACLDFHGELAQEWENYIDALVKVSERLIGPFNIEQVVDPIHIKISEAVMNFQEKGMDITQKIFKGCGQLRLSKREAPNFPDSFQREDSNSARNPHSIRSGGGKQGGKWSGKRKSLKDEDEMSELERMVREIRSKVRSSREVWSALPGAMCKNEKVGGVTSSEEKCWNGTTETKVGASPSASMVASLLSLDDAVARSLVNEQIVALRQITHKLENAHNGVDVSWEADDMESSGSGSGSGFSPDDDEDDETLYDRDSERRNYPTEVEPEQTETEPEEDISFVTQPPPTPRSHPPTTAGSPAANPVIRMTPARAIATYLTPFVVVWLGNWF</sequence>
<comment type="caution">
    <text evidence="15">The sequence shown here is derived from an EMBL/GenBank/DDBJ whole genome shotgun (WGS) entry which is preliminary data.</text>
</comment>
<dbReference type="GO" id="GO:0009986">
    <property type="term" value="C:cell surface"/>
    <property type="evidence" value="ECO:0007669"/>
    <property type="project" value="TreeGrafter"/>
</dbReference>
<dbReference type="InterPro" id="IPR001863">
    <property type="entry name" value="Glypican"/>
</dbReference>
<keyword evidence="16" id="KW-1185">Reference proteome</keyword>
<keyword evidence="8" id="KW-0325">Glycoprotein</keyword>
<dbReference type="Pfam" id="PF01153">
    <property type="entry name" value="Glypican"/>
    <property type="match status" value="1"/>
</dbReference>
<evidence type="ECO:0000313" key="15">
    <source>
        <dbReference type="EMBL" id="KAK2719825.1"/>
    </source>
</evidence>
<dbReference type="Proteomes" id="UP001187531">
    <property type="component" value="Unassembled WGS sequence"/>
</dbReference>
<evidence type="ECO:0000256" key="8">
    <source>
        <dbReference type="ARBA" id="ARBA00023180"/>
    </source>
</evidence>
<keyword evidence="7 12" id="KW-0472">Membrane</keyword>
<dbReference type="GO" id="GO:0005886">
    <property type="term" value="C:plasma membrane"/>
    <property type="evidence" value="ECO:0007669"/>
    <property type="project" value="UniProtKB-SubCell"/>
</dbReference>
<evidence type="ECO:0000256" key="9">
    <source>
        <dbReference type="ARBA" id="ARBA00023207"/>
    </source>
</evidence>
<proteinExistence type="inferred from homology"/>
<evidence type="ECO:0000256" key="10">
    <source>
        <dbReference type="ARBA" id="ARBA00023288"/>
    </source>
</evidence>
<name>A0AA88I1C4_ARTSF</name>
<feature type="region of interest" description="Disordered" evidence="13">
    <location>
        <begin position="500"/>
        <end position="575"/>
    </location>
</feature>
<dbReference type="AlphaFoldDB" id="A0AA88I1C4"/>
<keyword evidence="5 14" id="KW-0732">Signal</keyword>
<evidence type="ECO:0000256" key="13">
    <source>
        <dbReference type="SAM" id="MobiDB-lite"/>
    </source>
</evidence>
<evidence type="ECO:0000313" key="16">
    <source>
        <dbReference type="Proteomes" id="UP001187531"/>
    </source>
</evidence>
<keyword evidence="6 12" id="KW-0654">Proteoglycan</keyword>
<keyword evidence="3" id="KW-1003">Cell membrane</keyword>
<gene>
    <name evidence="15" type="ORF">QYM36_005336</name>
</gene>
<dbReference type="GO" id="GO:0005576">
    <property type="term" value="C:extracellular region"/>
    <property type="evidence" value="ECO:0007669"/>
    <property type="project" value="TreeGrafter"/>
</dbReference>
<organism evidence="15 16">
    <name type="scientific">Artemia franciscana</name>
    <name type="common">Brine shrimp</name>
    <name type="synonym">Artemia sanfranciscana</name>
    <dbReference type="NCBI Taxonomy" id="6661"/>
    <lineage>
        <taxon>Eukaryota</taxon>
        <taxon>Metazoa</taxon>
        <taxon>Ecdysozoa</taxon>
        <taxon>Arthropoda</taxon>
        <taxon>Crustacea</taxon>
        <taxon>Branchiopoda</taxon>
        <taxon>Anostraca</taxon>
        <taxon>Artemiidae</taxon>
        <taxon>Artemia</taxon>
    </lineage>
</organism>
<dbReference type="GO" id="GO:0016477">
    <property type="term" value="P:cell migration"/>
    <property type="evidence" value="ECO:0007669"/>
    <property type="project" value="TreeGrafter"/>
</dbReference>
<comment type="function">
    <text evidence="12">Cell surface proteoglycan.</text>
</comment>
<feature type="compositionally biased region" description="Gly residues" evidence="13">
    <location>
        <begin position="374"/>
        <end position="383"/>
    </location>
</feature>
<evidence type="ECO:0000256" key="12">
    <source>
        <dbReference type="RuleBase" id="RU003519"/>
    </source>
</evidence>
<evidence type="ECO:0000256" key="7">
    <source>
        <dbReference type="ARBA" id="ARBA00023136"/>
    </source>
</evidence>
<feature type="signal peptide" evidence="14">
    <location>
        <begin position="1"/>
        <end position="26"/>
    </location>
</feature>
<dbReference type="GO" id="GO:0009966">
    <property type="term" value="P:regulation of signal transduction"/>
    <property type="evidence" value="ECO:0007669"/>
    <property type="project" value="InterPro"/>
</dbReference>
<feature type="compositionally biased region" description="Acidic residues" evidence="13">
    <location>
        <begin position="539"/>
        <end position="552"/>
    </location>
</feature>
<dbReference type="PANTHER" id="PTHR10822">
    <property type="entry name" value="GLYPICAN"/>
    <property type="match status" value="1"/>
</dbReference>
<accession>A0AA88I1C4</accession>
<reference evidence="15" key="1">
    <citation type="submission" date="2023-07" db="EMBL/GenBank/DDBJ databases">
        <title>Chromosome-level genome assembly of Artemia franciscana.</title>
        <authorList>
            <person name="Jo E."/>
        </authorList>
    </citation>
    <scope>NUCLEOTIDE SEQUENCE</scope>
    <source>
        <tissue evidence="15">Whole body</tissue>
    </source>
</reference>
<comment type="subcellular location">
    <subcellularLocation>
        <location evidence="1 12">Cell membrane</location>
        <topology evidence="1 12">Lipid-anchor</topology>
        <topology evidence="1 12">GPI-anchor</topology>
    </subcellularLocation>
</comment>
<evidence type="ECO:0000256" key="3">
    <source>
        <dbReference type="ARBA" id="ARBA00022475"/>
    </source>
</evidence>
<keyword evidence="9 12" id="KW-0357">Heparan sulfate</keyword>
<dbReference type="GO" id="GO:0098552">
    <property type="term" value="C:side of membrane"/>
    <property type="evidence" value="ECO:0007669"/>
    <property type="project" value="UniProtKB-KW"/>
</dbReference>
<evidence type="ECO:0000256" key="6">
    <source>
        <dbReference type="ARBA" id="ARBA00022974"/>
    </source>
</evidence>